<evidence type="ECO:0000256" key="1">
    <source>
        <dbReference type="SAM" id="Phobius"/>
    </source>
</evidence>
<name>A0A930Y9Z2_9ACTN</name>
<feature type="transmembrane region" description="Helical" evidence="1">
    <location>
        <begin position="48"/>
        <end position="71"/>
    </location>
</feature>
<feature type="transmembrane region" description="Helical" evidence="1">
    <location>
        <begin position="16"/>
        <end position="36"/>
    </location>
</feature>
<accession>A0A930Y9Z2</accession>
<organism evidence="2 3">
    <name type="scientific">Nocardioides acrostichi</name>
    <dbReference type="NCBI Taxonomy" id="2784339"/>
    <lineage>
        <taxon>Bacteria</taxon>
        <taxon>Bacillati</taxon>
        <taxon>Actinomycetota</taxon>
        <taxon>Actinomycetes</taxon>
        <taxon>Propionibacteriales</taxon>
        <taxon>Nocardioidaceae</taxon>
        <taxon>Nocardioides</taxon>
    </lineage>
</organism>
<proteinExistence type="predicted"/>
<dbReference type="RefSeq" id="WP_194502051.1">
    <property type="nucleotide sequence ID" value="NZ_JADIVZ010000001.1"/>
</dbReference>
<keyword evidence="1" id="KW-0472">Membrane</keyword>
<evidence type="ECO:0000313" key="3">
    <source>
        <dbReference type="Proteomes" id="UP000656804"/>
    </source>
</evidence>
<dbReference type="Proteomes" id="UP000656804">
    <property type="component" value="Unassembled WGS sequence"/>
</dbReference>
<comment type="caution">
    <text evidence="2">The sequence shown here is derived from an EMBL/GenBank/DDBJ whole genome shotgun (WGS) entry which is preliminary data.</text>
</comment>
<dbReference type="AlphaFoldDB" id="A0A930Y9Z2"/>
<keyword evidence="1" id="KW-0812">Transmembrane</keyword>
<keyword evidence="3" id="KW-1185">Reference proteome</keyword>
<gene>
    <name evidence="2" type="ORF">ISG29_04220</name>
</gene>
<dbReference type="EMBL" id="JADIVZ010000001">
    <property type="protein sequence ID" value="MBF4160883.1"/>
    <property type="molecule type" value="Genomic_DNA"/>
</dbReference>
<evidence type="ECO:0008006" key="4">
    <source>
        <dbReference type="Google" id="ProtNLM"/>
    </source>
</evidence>
<protein>
    <recommendedName>
        <fullName evidence="4">Integral membrane protein</fullName>
    </recommendedName>
</protein>
<reference evidence="2" key="1">
    <citation type="submission" date="2020-11" db="EMBL/GenBank/DDBJ databases">
        <title>Nocardioides sp. CBS4Y-1, whole genome shotgun sequence.</title>
        <authorList>
            <person name="Tuo L."/>
        </authorList>
    </citation>
    <scope>NUCLEOTIDE SEQUENCE</scope>
    <source>
        <strain evidence="2">CBS4Y-1</strain>
    </source>
</reference>
<keyword evidence="1" id="KW-1133">Transmembrane helix</keyword>
<evidence type="ECO:0000313" key="2">
    <source>
        <dbReference type="EMBL" id="MBF4160883.1"/>
    </source>
</evidence>
<feature type="transmembrane region" description="Helical" evidence="1">
    <location>
        <begin position="91"/>
        <end position="117"/>
    </location>
</feature>
<sequence>MDQPSPSLSPRRPAPLSVAASLGFVEGVVLVAVAVLEALSIERDRLSLGLSTAVFFAIVAVALLACAGALWRLHPWARGPLLLTQLMALGLAWNLRGAPVVAVMLVVTALVALAGLLHPDTMRALERDREV</sequence>